<accession>A0AAN8X038</accession>
<comment type="caution">
    <text evidence="1">The sequence shown here is derived from an EMBL/GenBank/DDBJ whole genome shotgun (WGS) entry which is preliminary data.</text>
</comment>
<evidence type="ECO:0000313" key="1">
    <source>
        <dbReference type="EMBL" id="KAK7071733.1"/>
    </source>
</evidence>
<protein>
    <submittedName>
        <fullName evidence="1">Uncharacterized protein</fullName>
    </submittedName>
</protein>
<sequence>MRSDEESEEKRALDTEVHGRRRGDLRWKVCITADMKEEGLDTNMTVDRGSRTRNQHLLDLAYSSSDWVLKAAIDPVLRRGHPFPERAST</sequence>
<feature type="non-terminal residue" evidence="1">
    <location>
        <position position="89"/>
    </location>
</feature>
<gene>
    <name evidence="1" type="ORF">SK128_007365</name>
</gene>
<dbReference type="Proteomes" id="UP001381693">
    <property type="component" value="Unassembled WGS sequence"/>
</dbReference>
<proteinExistence type="predicted"/>
<reference evidence="1 2" key="1">
    <citation type="submission" date="2023-11" db="EMBL/GenBank/DDBJ databases">
        <title>Halocaridina rubra genome assembly.</title>
        <authorList>
            <person name="Smith C."/>
        </authorList>
    </citation>
    <scope>NUCLEOTIDE SEQUENCE [LARGE SCALE GENOMIC DNA]</scope>
    <source>
        <strain evidence="1">EP-1</strain>
        <tissue evidence="1">Whole</tissue>
    </source>
</reference>
<keyword evidence="2" id="KW-1185">Reference proteome</keyword>
<evidence type="ECO:0000313" key="2">
    <source>
        <dbReference type="Proteomes" id="UP001381693"/>
    </source>
</evidence>
<name>A0AAN8X038_HALRR</name>
<dbReference type="AlphaFoldDB" id="A0AAN8X038"/>
<organism evidence="1 2">
    <name type="scientific">Halocaridina rubra</name>
    <name type="common">Hawaiian red shrimp</name>
    <dbReference type="NCBI Taxonomy" id="373956"/>
    <lineage>
        <taxon>Eukaryota</taxon>
        <taxon>Metazoa</taxon>
        <taxon>Ecdysozoa</taxon>
        <taxon>Arthropoda</taxon>
        <taxon>Crustacea</taxon>
        <taxon>Multicrustacea</taxon>
        <taxon>Malacostraca</taxon>
        <taxon>Eumalacostraca</taxon>
        <taxon>Eucarida</taxon>
        <taxon>Decapoda</taxon>
        <taxon>Pleocyemata</taxon>
        <taxon>Caridea</taxon>
        <taxon>Atyoidea</taxon>
        <taxon>Atyidae</taxon>
        <taxon>Halocaridina</taxon>
    </lineage>
</organism>
<dbReference type="EMBL" id="JAXCGZ010013995">
    <property type="protein sequence ID" value="KAK7071733.1"/>
    <property type="molecule type" value="Genomic_DNA"/>
</dbReference>